<organism evidence="10 11">
    <name type="scientific">Candidatus Reconcilbacillus cellulovorans</name>
    <dbReference type="NCBI Taxonomy" id="1906605"/>
    <lineage>
        <taxon>Bacteria</taxon>
        <taxon>Bacillati</taxon>
        <taxon>Bacillota</taxon>
        <taxon>Bacilli</taxon>
        <taxon>Bacillales</taxon>
        <taxon>Paenibacillaceae</taxon>
        <taxon>Candidatus Reconcilbacillus</taxon>
    </lineage>
</organism>
<keyword evidence="5 7" id="KW-0687">Ribonucleoprotein</keyword>
<proteinExistence type="inferred from homology"/>
<gene>
    <name evidence="7" type="primary">rplP</name>
    <name evidence="10" type="ORF">BLM47_02265</name>
</gene>
<dbReference type="InterPro" id="IPR036920">
    <property type="entry name" value="Ribosomal_uL16_sf"/>
</dbReference>
<evidence type="ECO:0000313" key="10">
    <source>
        <dbReference type="EMBL" id="PDO11315.1"/>
    </source>
</evidence>
<dbReference type="PROSITE" id="PS00701">
    <property type="entry name" value="RIBOSOMAL_L16_2"/>
    <property type="match status" value="1"/>
</dbReference>
<keyword evidence="7 9" id="KW-0694">RNA-binding</keyword>
<dbReference type="GO" id="GO:0000049">
    <property type="term" value="F:tRNA binding"/>
    <property type="evidence" value="ECO:0007669"/>
    <property type="project" value="UniProtKB-KW"/>
</dbReference>
<dbReference type="GO" id="GO:0019843">
    <property type="term" value="F:rRNA binding"/>
    <property type="evidence" value="ECO:0007669"/>
    <property type="project" value="UniProtKB-UniRule"/>
</dbReference>
<evidence type="ECO:0000256" key="3">
    <source>
        <dbReference type="ARBA" id="ARBA00022555"/>
    </source>
</evidence>
<comment type="subunit">
    <text evidence="2 7 9">Part of the 50S ribosomal subunit.</text>
</comment>
<dbReference type="SUPFAM" id="SSF54686">
    <property type="entry name" value="Ribosomal protein L16p/L10e"/>
    <property type="match status" value="1"/>
</dbReference>
<dbReference type="PRINTS" id="PR00060">
    <property type="entry name" value="RIBOSOMALL16"/>
</dbReference>
<evidence type="ECO:0000256" key="5">
    <source>
        <dbReference type="ARBA" id="ARBA00023274"/>
    </source>
</evidence>
<keyword evidence="3 7" id="KW-0820">tRNA-binding</keyword>
<dbReference type="FunFam" id="3.90.1170.10:FF:000001">
    <property type="entry name" value="50S ribosomal protein L16"/>
    <property type="match status" value="1"/>
</dbReference>
<dbReference type="InterPro" id="IPR047873">
    <property type="entry name" value="Ribosomal_uL16"/>
</dbReference>
<dbReference type="GO" id="GO:0003735">
    <property type="term" value="F:structural constituent of ribosome"/>
    <property type="evidence" value="ECO:0007669"/>
    <property type="project" value="InterPro"/>
</dbReference>
<dbReference type="InterPro" id="IPR000114">
    <property type="entry name" value="Ribosomal_uL16_bact-type"/>
</dbReference>
<comment type="function">
    <text evidence="7 9">Binds 23S rRNA and is also seen to make contacts with the A and possibly P site tRNAs.</text>
</comment>
<name>A0A2A6E2U9_9BACL</name>
<dbReference type="PROSITE" id="PS00586">
    <property type="entry name" value="RIBOSOMAL_L16_1"/>
    <property type="match status" value="1"/>
</dbReference>
<sequence length="145" mass="16361">MLMPRRVKWRKEQRGRLKGRAKGGTEVAFGDYGLQALEPAWVTNRQIEAARIAITRYIRRGGKVWIKIFPSKPVTQKPLEVRMGSGKGNVEKWVAVVKPGKILFELAGVSEEVAREAFRLASHKLPIKTKFVKREHVGGEGNESQ</sequence>
<dbReference type="Pfam" id="PF00252">
    <property type="entry name" value="Ribosomal_L16"/>
    <property type="match status" value="1"/>
</dbReference>
<dbReference type="Gene3D" id="3.90.1170.10">
    <property type="entry name" value="Ribosomal protein L10e/L16"/>
    <property type="match status" value="1"/>
</dbReference>
<evidence type="ECO:0000256" key="1">
    <source>
        <dbReference type="ARBA" id="ARBA00008931"/>
    </source>
</evidence>
<dbReference type="GO" id="GO:0006412">
    <property type="term" value="P:translation"/>
    <property type="evidence" value="ECO:0007669"/>
    <property type="project" value="UniProtKB-UniRule"/>
</dbReference>
<accession>A0A2A6E2U9</accession>
<keyword evidence="4 7" id="KW-0689">Ribosomal protein</keyword>
<keyword evidence="7 9" id="KW-0699">rRNA-binding</keyword>
<evidence type="ECO:0000256" key="4">
    <source>
        <dbReference type="ARBA" id="ARBA00022980"/>
    </source>
</evidence>
<dbReference type="CDD" id="cd01433">
    <property type="entry name" value="Ribosomal_L16_L10e"/>
    <property type="match status" value="1"/>
</dbReference>
<evidence type="ECO:0000313" key="11">
    <source>
        <dbReference type="Proteomes" id="UP000243688"/>
    </source>
</evidence>
<dbReference type="GO" id="GO:0022625">
    <property type="term" value="C:cytosolic large ribosomal subunit"/>
    <property type="evidence" value="ECO:0007669"/>
    <property type="project" value="TreeGrafter"/>
</dbReference>
<dbReference type="Proteomes" id="UP000243688">
    <property type="component" value="Unassembled WGS sequence"/>
</dbReference>
<dbReference type="HAMAP" id="MF_01342">
    <property type="entry name" value="Ribosomal_uL16"/>
    <property type="match status" value="1"/>
</dbReference>
<evidence type="ECO:0000256" key="6">
    <source>
        <dbReference type="ARBA" id="ARBA00035198"/>
    </source>
</evidence>
<evidence type="ECO:0000256" key="8">
    <source>
        <dbReference type="RuleBase" id="RU004413"/>
    </source>
</evidence>
<dbReference type="InterPro" id="IPR016180">
    <property type="entry name" value="Ribosomal_uL16_dom"/>
</dbReference>
<reference evidence="10 11" key="1">
    <citation type="submission" date="2016-12" db="EMBL/GenBank/DDBJ databases">
        <title>Candidatus Reconcilibacillus cellulovorans genome.</title>
        <authorList>
            <person name="Kolinko S."/>
            <person name="Wu Y.-W."/>
            <person name="Tachea F."/>
            <person name="Denzel E."/>
            <person name="Hiras J."/>
            <person name="Baecker N."/>
            <person name="Chan L.J."/>
            <person name="Eichorst S.A."/>
            <person name="Frey D."/>
            <person name="Adams P.D."/>
            <person name="Pray T."/>
            <person name="Tanjore D."/>
            <person name="Petzold C.J."/>
            <person name="Gladden J.M."/>
            <person name="Simmons B.A."/>
            <person name="Singer S.W."/>
        </authorList>
    </citation>
    <scope>NUCLEOTIDE SEQUENCE [LARGE SCALE GENOMIC DNA]</scope>
    <source>
        <strain evidence="10">JTherm</strain>
    </source>
</reference>
<dbReference type="EMBL" id="MOXJ01000003">
    <property type="protein sequence ID" value="PDO11315.1"/>
    <property type="molecule type" value="Genomic_DNA"/>
</dbReference>
<evidence type="ECO:0000256" key="7">
    <source>
        <dbReference type="HAMAP-Rule" id="MF_01342"/>
    </source>
</evidence>
<comment type="caution">
    <text evidence="10">The sequence shown here is derived from an EMBL/GenBank/DDBJ whole genome shotgun (WGS) entry which is preliminary data.</text>
</comment>
<evidence type="ECO:0000256" key="2">
    <source>
        <dbReference type="ARBA" id="ARBA00011838"/>
    </source>
</evidence>
<dbReference type="NCBIfam" id="TIGR01164">
    <property type="entry name" value="rplP_bact"/>
    <property type="match status" value="1"/>
</dbReference>
<comment type="similarity">
    <text evidence="1 7 8">Belongs to the universal ribosomal protein uL16 family.</text>
</comment>
<evidence type="ECO:0000256" key="9">
    <source>
        <dbReference type="RuleBase" id="RU004414"/>
    </source>
</evidence>
<dbReference type="PANTHER" id="PTHR12220">
    <property type="entry name" value="50S/60S RIBOSOMAL PROTEIN L16"/>
    <property type="match status" value="1"/>
</dbReference>
<protein>
    <recommendedName>
        <fullName evidence="6 7">Large ribosomal subunit protein uL16</fullName>
    </recommendedName>
</protein>
<dbReference type="InterPro" id="IPR020798">
    <property type="entry name" value="Ribosomal_uL16_CS"/>
</dbReference>
<dbReference type="PANTHER" id="PTHR12220:SF13">
    <property type="entry name" value="LARGE RIBOSOMAL SUBUNIT PROTEIN UL16M"/>
    <property type="match status" value="1"/>
</dbReference>
<dbReference type="AlphaFoldDB" id="A0A2A6E2U9"/>